<protein>
    <submittedName>
        <fullName evidence="1">Uncharacterized protein</fullName>
    </submittedName>
</protein>
<name>A0A8S5LUL9_9CAUD</name>
<reference evidence="1" key="1">
    <citation type="journal article" date="2021" name="Proc. Natl. Acad. Sci. U.S.A.">
        <title>A Catalog of Tens of Thousands of Viruses from Human Metagenomes Reveals Hidden Associations with Chronic Diseases.</title>
        <authorList>
            <person name="Tisza M.J."/>
            <person name="Buck C.B."/>
        </authorList>
    </citation>
    <scope>NUCLEOTIDE SEQUENCE</scope>
    <source>
        <strain evidence="1">CtwmI4</strain>
    </source>
</reference>
<proteinExistence type="predicted"/>
<sequence>MENLNYLTLVSEIELNEFANASLSNNGGGYAQPCYLYNGEYNCKPIEVQIRDTSCGEFGSRYSVEVYYNDEVKEYYYNSMNNHVEEYGNINDSIAKFIYEWCNYCCEYDIYAEVR</sequence>
<organism evidence="1">
    <name type="scientific">Myoviridae sp. ctwmI4</name>
    <dbReference type="NCBI Taxonomy" id="2826710"/>
    <lineage>
        <taxon>Viruses</taxon>
        <taxon>Duplodnaviria</taxon>
        <taxon>Heunggongvirae</taxon>
        <taxon>Uroviricota</taxon>
        <taxon>Caudoviricetes</taxon>
    </lineage>
</organism>
<accession>A0A8S5LUL9</accession>
<evidence type="ECO:0000313" key="1">
    <source>
        <dbReference type="EMBL" id="DAD73576.1"/>
    </source>
</evidence>
<dbReference type="EMBL" id="BK014739">
    <property type="protein sequence ID" value="DAD73576.1"/>
    <property type="molecule type" value="Genomic_DNA"/>
</dbReference>